<keyword evidence="3 7" id="KW-0808">Transferase</keyword>
<reference evidence="9 10" key="1">
    <citation type="submission" date="2006-06" db="EMBL/GenBank/DDBJ databases">
        <authorList>
            <person name="Moran M.A."/>
            <person name="Ferriera S."/>
            <person name="Johnson J."/>
            <person name="Kravitz S."/>
            <person name="Beeson K."/>
            <person name="Sutton G."/>
            <person name="Rogers Y.-H."/>
            <person name="Friedman R."/>
            <person name="Frazier M."/>
            <person name="Venter J.C."/>
        </authorList>
    </citation>
    <scope>NUCLEOTIDE SEQUENCE [LARGE SCALE GENOMIC DNA]</scope>
    <source>
        <strain evidence="9 10">E-37</strain>
    </source>
</reference>
<dbReference type="RefSeq" id="WP_005857534.1">
    <property type="nucleotide sequence ID" value="NZ_AAYA01000004.1"/>
</dbReference>
<name>A3K1F9_SAGS3</name>
<evidence type="ECO:0000256" key="1">
    <source>
        <dbReference type="ARBA" id="ARBA00004691"/>
    </source>
</evidence>
<keyword evidence="7" id="KW-0862">Zinc</keyword>
<keyword evidence="7" id="KW-0479">Metal-binding</keyword>
<feature type="binding site" evidence="7">
    <location>
        <begin position="92"/>
        <end position="96"/>
    </location>
    <ligand>
        <name>substrate</name>
    </ligand>
</feature>
<sequence length="375" mass="41368">MALTSFDLNARDGRARTGVIRTPRGEIRTPAFMPVGTAATVKGMMPESVRETGADILLGNTYHLMLRPGAERVARLGGLHRFMNWERPILTDSGGFQVMSLSDLRKLTEEGVTFRSHVDGSKHMLSPETSMEIQRLLGSDIVMAFDECPALPADRARLEESMRLSMRWAARSREAFGDRPGHMLFGIQQGGLERDLREESAQALVNIGFDGYAIGGLAVGEGQEAMFGCLDFAPGMLPEDKPRYLMGVGKPADIVGAVARGIDMMDCVLPSRSGRTGQAWTRRGQVNLRNARHADDPRPLDEGCTCPCCQNYSRAYLHHVVRAKEMIAGMLLTWHNLHYYQELMAGMRAAIAEARFAAFEEAFHAGEALGDIERL</sequence>
<dbReference type="Proteomes" id="UP000005713">
    <property type="component" value="Unassembled WGS sequence"/>
</dbReference>
<evidence type="ECO:0000256" key="6">
    <source>
        <dbReference type="ARBA" id="ARBA00050112"/>
    </source>
</evidence>
<feature type="binding site" evidence="7">
    <location>
        <position position="335"/>
    </location>
    <ligand>
        <name>Zn(2+)</name>
        <dbReference type="ChEBI" id="CHEBI:29105"/>
    </ligand>
</feature>
<dbReference type="PANTHER" id="PTHR46499">
    <property type="entry name" value="QUEUINE TRNA-RIBOSYLTRANSFERASE"/>
    <property type="match status" value="1"/>
</dbReference>
<evidence type="ECO:0000256" key="3">
    <source>
        <dbReference type="ARBA" id="ARBA00022679"/>
    </source>
</evidence>
<evidence type="ECO:0000256" key="5">
    <source>
        <dbReference type="ARBA" id="ARBA00022785"/>
    </source>
</evidence>
<comment type="pathway">
    <text evidence="1 7">tRNA modification; tRNA-queuosine biosynthesis.</text>
</comment>
<gene>
    <name evidence="7" type="primary">tgt</name>
    <name evidence="9" type="ORF">SSE37_03895</name>
</gene>
<feature type="binding site" evidence="7">
    <location>
        <position position="304"/>
    </location>
    <ligand>
        <name>Zn(2+)</name>
        <dbReference type="ChEBI" id="CHEBI:29105"/>
    </ligand>
</feature>
<dbReference type="InterPro" id="IPR036511">
    <property type="entry name" value="TGT-like_sf"/>
</dbReference>
<dbReference type="EMBL" id="AAYA01000004">
    <property type="protein sequence ID" value="EBA08755.1"/>
    <property type="molecule type" value="Genomic_DNA"/>
</dbReference>
<dbReference type="InterPro" id="IPR004803">
    <property type="entry name" value="TGT"/>
</dbReference>
<comment type="catalytic activity">
    <reaction evidence="6 7">
        <text>7-aminomethyl-7-carbaguanine + guanosine(34) in tRNA = 7-aminomethyl-7-carbaguanosine(34) in tRNA + guanine</text>
        <dbReference type="Rhea" id="RHEA:24104"/>
        <dbReference type="Rhea" id="RHEA-COMP:10341"/>
        <dbReference type="Rhea" id="RHEA-COMP:10342"/>
        <dbReference type="ChEBI" id="CHEBI:16235"/>
        <dbReference type="ChEBI" id="CHEBI:58703"/>
        <dbReference type="ChEBI" id="CHEBI:74269"/>
        <dbReference type="ChEBI" id="CHEBI:82833"/>
        <dbReference type="EC" id="2.4.2.29"/>
    </reaction>
</comment>
<dbReference type="OrthoDB" id="9805417at2"/>
<dbReference type="SUPFAM" id="SSF51713">
    <property type="entry name" value="tRNA-guanine transglycosylase"/>
    <property type="match status" value="1"/>
</dbReference>
<comment type="caution">
    <text evidence="9">The sequence shown here is derived from an EMBL/GenBank/DDBJ whole genome shotgun (WGS) entry which is preliminary data.</text>
</comment>
<feature type="region of interest" description="RNA binding" evidence="7">
    <location>
        <begin position="247"/>
        <end position="253"/>
    </location>
</feature>
<proteinExistence type="inferred from homology"/>
<dbReference type="EC" id="2.4.2.29" evidence="7"/>
<comment type="subunit">
    <text evidence="7">Homodimer. Within each dimer, one monomer is responsible for RNA recognition and catalysis, while the other monomer binds to the replacement base PreQ1.</text>
</comment>
<evidence type="ECO:0000313" key="10">
    <source>
        <dbReference type="Proteomes" id="UP000005713"/>
    </source>
</evidence>
<feature type="binding site" evidence="7">
    <location>
        <position position="306"/>
    </location>
    <ligand>
        <name>Zn(2+)</name>
        <dbReference type="ChEBI" id="CHEBI:29105"/>
    </ligand>
</feature>
<evidence type="ECO:0000256" key="4">
    <source>
        <dbReference type="ARBA" id="ARBA00022694"/>
    </source>
</evidence>
<dbReference type="Pfam" id="PF01702">
    <property type="entry name" value="TGT"/>
    <property type="match status" value="1"/>
</dbReference>
<feature type="binding site" evidence="7">
    <location>
        <position position="309"/>
    </location>
    <ligand>
        <name>Zn(2+)</name>
        <dbReference type="ChEBI" id="CHEBI:29105"/>
    </ligand>
</feature>
<dbReference type="GO" id="GO:0008616">
    <property type="term" value="P:tRNA queuosine(34) biosynthetic process"/>
    <property type="evidence" value="ECO:0007669"/>
    <property type="project" value="UniProtKB-UniRule"/>
</dbReference>
<feature type="domain" description="tRNA-guanine(15) transglycosylase-like" evidence="8">
    <location>
        <begin position="14"/>
        <end position="365"/>
    </location>
</feature>
<dbReference type="GO" id="GO:0005829">
    <property type="term" value="C:cytosol"/>
    <property type="evidence" value="ECO:0007669"/>
    <property type="project" value="TreeGrafter"/>
</dbReference>
<comment type="function">
    <text evidence="7">Catalyzes the base-exchange of a guanine (G) residue with the queuine precursor 7-aminomethyl-7-deazaguanine (PreQ1) at position 34 (anticodon wobble position) in tRNAs with GU(N) anticodons (tRNA-Asp, -Asn, -His and -Tyr). Catalysis occurs through a double-displacement mechanism. The nucleophile active site attacks the C1' of nucleotide 34 to detach the guanine base from the RNA, forming a covalent enzyme-RNA intermediate. The proton acceptor active site deprotonates the incoming PreQ1, allowing a nucleophilic attack on the C1' of the ribose to form the product. After dissociation, two additional enzymatic reactions on the tRNA convert PreQ1 to queuine (Q), resulting in the hypermodified nucleoside queuosine (7-(((4,5-cis-dihydroxy-2-cyclopenten-1-yl)amino)methyl)-7-deazaguanosine).</text>
</comment>
<dbReference type="GO" id="GO:0008479">
    <property type="term" value="F:tRNA-guanosine(34) queuine transglycosylase activity"/>
    <property type="evidence" value="ECO:0007669"/>
    <property type="project" value="UniProtKB-UniRule"/>
</dbReference>
<comment type="cofactor">
    <cofactor evidence="7">
        <name>Zn(2+)</name>
        <dbReference type="ChEBI" id="CHEBI:29105"/>
    </cofactor>
    <text evidence="7">Binds 1 zinc ion per subunit.</text>
</comment>
<keyword evidence="10" id="KW-1185">Reference proteome</keyword>
<evidence type="ECO:0000256" key="2">
    <source>
        <dbReference type="ARBA" id="ARBA00022676"/>
    </source>
</evidence>
<dbReference type="Gene3D" id="3.20.20.105">
    <property type="entry name" value="Queuine tRNA-ribosyltransferase-like"/>
    <property type="match status" value="1"/>
</dbReference>
<dbReference type="GO" id="GO:0046872">
    <property type="term" value="F:metal ion binding"/>
    <property type="evidence" value="ECO:0007669"/>
    <property type="project" value="UniProtKB-KW"/>
</dbReference>
<keyword evidence="2 7" id="KW-0328">Glycosyltransferase</keyword>
<protein>
    <recommendedName>
        <fullName evidence="7">Queuine tRNA-ribosyltransferase</fullName>
        <ecNumber evidence="7">2.4.2.29</ecNumber>
    </recommendedName>
    <alternativeName>
        <fullName evidence="7">Guanine insertion enzyme</fullName>
    </alternativeName>
    <alternativeName>
        <fullName evidence="7">tRNA-guanine transglycosylase</fullName>
    </alternativeName>
</protein>
<feature type="active site" description="Nucleophile" evidence="7">
    <location>
        <position position="266"/>
    </location>
</feature>
<evidence type="ECO:0000259" key="8">
    <source>
        <dbReference type="Pfam" id="PF01702"/>
    </source>
</evidence>
<dbReference type="UniPathway" id="UPA00392"/>
<organism evidence="9 10">
    <name type="scientific">Sagittula stellata (strain ATCC 700073 / DSM 11524 / E-37)</name>
    <dbReference type="NCBI Taxonomy" id="388399"/>
    <lineage>
        <taxon>Bacteria</taxon>
        <taxon>Pseudomonadati</taxon>
        <taxon>Pseudomonadota</taxon>
        <taxon>Alphaproteobacteria</taxon>
        <taxon>Rhodobacterales</taxon>
        <taxon>Roseobacteraceae</taxon>
        <taxon>Sagittula</taxon>
    </lineage>
</organism>
<keyword evidence="5 7" id="KW-0671">Queuosine biosynthesis</keyword>
<dbReference type="AlphaFoldDB" id="A3K1F9"/>
<feature type="binding site" evidence="7">
    <location>
        <position position="189"/>
    </location>
    <ligand>
        <name>substrate</name>
    </ligand>
</feature>
<evidence type="ECO:0000256" key="7">
    <source>
        <dbReference type="HAMAP-Rule" id="MF_00168"/>
    </source>
</evidence>
<dbReference type="HAMAP" id="MF_00168">
    <property type="entry name" value="Q_tRNA_Tgt"/>
    <property type="match status" value="1"/>
</dbReference>
<dbReference type="eggNOG" id="COG0343">
    <property type="taxonomic scope" value="Bacteria"/>
</dbReference>
<comment type="caution">
    <text evidence="7">Lacks conserved residue(s) required for the propagation of feature annotation.</text>
</comment>
<dbReference type="FunFam" id="3.20.20.105:FF:000001">
    <property type="entry name" value="Queuine tRNA-ribosyltransferase"/>
    <property type="match status" value="1"/>
</dbReference>
<comment type="similarity">
    <text evidence="7">Belongs to the queuine tRNA-ribosyltransferase family.</text>
</comment>
<feature type="binding site" evidence="7">
    <location>
        <position position="146"/>
    </location>
    <ligand>
        <name>substrate</name>
    </ligand>
</feature>
<dbReference type="PANTHER" id="PTHR46499:SF1">
    <property type="entry name" value="QUEUINE TRNA-RIBOSYLTRANSFERASE"/>
    <property type="match status" value="1"/>
</dbReference>
<dbReference type="InterPro" id="IPR050076">
    <property type="entry name" value="ArchSynthase1/Queuine_TRR"/>
</dbReference>
<dbReference type="NCBIfam" id="TIGR00449">
    <property type="entry name" value="tgt_general"/>
    <property type="match status" value="1"/>
</dbReference>
<keyword evidence="4 7" id="KW-0819">tRNA processing</keyword>
<feature type="binding site" evidence="7">
    <location>
        <position position="216"/>
    </location>
    <ligand>
        <name>substrate</name>
    </ligand>
</feature>
<accession>A3K1F9</accession>
<dbReference type="InterPro" id="IPR002616">
    <property type="entry name" value="tRNA_ribo_trans-like"/>
</dbReference>
<feature type="active site" description="Proton acceptor" evidence="7">
    <location>
        <position position="92"/>
    </location>
</feature>
<dbReference type="NCBIfam" id="TIGR00430">
    <property type="entry name" value="Q_tRNA_tgt"/>
    <property type="match status" value="1"/>
</dbReference>
<evidence type="ECO:0000313" key="9">
    <source>
        <dbReference type="EMBL" id="EBA08755.1"/>
    </source>
</evidence>